<keyword evidence="2" id="KW-1185">Reference proteome</keyword>
<dbReference type="OrthoDB" id="6024605at2"/>
<dbReference type="Proteomes" id="UP000254508">
    <property type="component" value="Plasmid unnamed"/>
</dbReference>
<sequence length="114" mass="12935">MNTRIHYGYRDGANYKQAGSFVITGEVTPEQFKRLRGACALEDNNLFFVPEAVGILPLQPSWDNDIDHPMHTLGDFEPTEESTLDERTIIHLLADFCGRDWLNEAAKVTRARKA</sequence>
<evidence type="ECO:0000313" key="1">
    <source>
        <dbReference type="EMBL" id="AXK44011.1"/>
    </source>
</evidence>
<keyword evidence="1" id="KW-0614">Plasmid</keyword>
<protein>
    <submittedName>
        <fullName evidence="1">Uncharacterized protein</fullName>
    </submittedName>
</protein>
<dbReference type="EMBL" id="CP031358">
    <property type="protein sequence ID" value="AXK44011.1"/>
    <property type="molecule type" value="Genomic_DNA"/>
</dbReference>
<dbReference type="AlphaFoldDB" id="A0A345YJA9"/>
<evidence type="ECO:0000313" key="2">
    <source>
        <dbReference type="Proteomes" id="UP000254508"/>
    </source>
</evidence>
<organism evidence="1 2">
    <name type="scientific">Erythrobacter aureus</name>
    <dbReference type="NCBI Taxonomy" id="2182384"/>
    <lineage>
        <taxon>Bacteria</taxon>
        <taxon>Pseudomonadati</taxon>
        <taxon>Pseudomonadota</taxon>
        <taxon>Alphaproteobacteria</taxon>
        <taxon>Sphingomonadales</taxon>
        <taxon>Erythrobacteraceae</taxon>
        <taxon>Erythrobacter/Porphyrobacter group</taxon>
        <taxon>Erythrobacter</taxon>
    </lineage>
</organism>
<name>A0A345YJA9_9SPHN</name>
<accession>A0A345YJA9</accession>
<proteinExistence type="predicted"/>
<dbReference type="KEGG" id="err:DVR09_16285"/>
<geneLocation type="plasmid" evidence="1 2">
    <name>unnamed</name>
</geneLocation>
<dbReference type="RefSeq" id="WP_115418324.1">
    <property type="nucleotide sequence ID" value="NZ_CP031358.1"/>
</dbReference>
<gene>
    <name evidence="1" type="ORF">DVR09_16285</name>
</gene>
<reference evidence="1 2" key="1">
    <citation type="submission" date="2018-07" db="EMBL/GenBank/DDBJ databases">
        <title>Genome sequence of Erythrobacter strain YH-07, an antagonistic bacterium isolated from Yellow Sea.</title>
        <authorList>
            <person name="Tang T."/>
            <person name="Liu Q."/>
            <person name="Sun X."/>
        </authorList>
    </citation>
    <scope>NUCLEOTIDE SEQUENCE [LARGE SCALE GENOMIC DNA]</scope>
    <source>
        <strain evidence="1 2">YH-07</strain>
        <plasmid evidence="1 2">unnamed</plasmid>
    </source>
</reference>